<protein>
    <recommendedName>
        <fullName evidence="8">Rhodopsin domain-containing protein</fullName>
    </recommendedName>
</protein>
<organism evidence="9 10">
    <name type="scientific">Aspergillus puulaauensis</name>
    <dbReference type="NCBI Taxonomy" id="1220207"/>
    <lineage>
        <taxon>Eukaryota</taxon>
        <taxon>Fungi</taxon>
        <taxon>Dikarya</taxon>
        <taxon>Ascomycota</taxon>
        <taxon>Pezizomycotina</taxon>
        <taxon>Eurotiomycetes</taxon>
        <taxon>Eurotiomycetidae</taxon>
        <taxon>Eurotiales</taxon>
        <taxon>Aspergillaceae</taxon>
        <taxon>Aspergillus</taxon>
    </lineage>
</organism>
<feature type="transmembrane region" description="Helical" evidence="7">
    <location>
        <begin position="111"/>
        <end position="129"/>
    </location>
</feature>
<evidence type="ECO:0000256" key="5">
    <source>
        <dbReference type="ARBA" id="ARBA00038359"/>
    </source>
</evidence>
<feature type="compositionally biased region" description="Polar residues" evidence="6">
    <location>
        <begin position="384"/>
        <end position="399"/>
    </location>
</feature>
<dbReference type="GeneID" id="64969590"/>
<sequence>MSLSPEALEELLAQPALQPPAGVTANFGNPSNNNALAWAVTTVCAVVATICLLLRLFARVWLDRRIRLEEVLMICAYGAYWGTAYAGYSMIYTPGYYVHTWNLRNRDLVRPLYLILIYGCCYSATLPLIKTAILLDWCRIFDPIDRTRNAFWCGCMAVATLQCVWGLLCIILLNMQCRPHEAIWKFYLPSKCYSLPDVMLASASVQVASDIIMFVLPQRIIWHLQMTWQKKLGISVIFGAGILASVAACFRLAHTVGFANTTDTMYLIGPLLFWACGEMTCGFFILSVPCLSKLIMESGLPRHVKVSLGFAPKPSNPSYEEGQRSKSGSSGRRLKLHPMQAWGGTDTIWSRIEGGDENERDIGRSESQTNLRGGDNAVHVSKTVEVNVSQGNSRDTGMS</sequence>
<dbReference type="AlphaFoldDB" id="A0A7R8AJF3"/>
<keyword evidence="4 7" id="KW-0472">Membrane</keyword>
<feature type="transmembrane region" description="Helical" evidence="7">
    <location>
        <begin position="232"/>
        <end position="253"/>
    </location>
</feature>
<evidence type="ECO:0000256" key="3">
    <source>
        <dbReference type="ARBA" id="ARBA00022989"/>
    </source>
</evidence>
<comment type="subcellular location">
    <subcellularLocation>
        <location evidence="1">Membrane</location>
        <topology evidence="1">Multi-pass membrane protein</topology>
    </subcellularLocation>
</comment>
<feature type="transmembrane region" description="Helical" evidence="7">
    <location>
        <begin position="70"/>
        <end position="91"/>
    </location>
</feature>
<dbReference type="PANTHER" id="PTHR33048">
    <property type="entry name" value="PTH11-LIKE INTEGRAL MEMBRANE PROTEIN (AFU_ORTHOLOGUE AFUA_5G11245)"/>
    <property type="match status" value="1"/>
</dbReference>
<keyword evidence="3 7" id="KW-1133">Transmembrane helix</keyword>
<reference evidence="9" key="2">
    <citation type="submission" date="2021-02" db="EMBL/GenBank/DDBJ databases">
        <title>Aspergillus puulaauensis MK2 genome sequence.</title>
        <authorList>
            <person name="Futagami T."/>
            <person name="Mori K."/>
            <person name="Kadooka C."/>
            <person name="Tanaka T."/>
        </authorList>
    </citation>
    <scope>NUCLEOTIDE SEQUENCE</scope>
    <source>
        <strain evidence="9">MK2</strain>
    </source>
</reference>
<dbReference type="PANTHER" id="PTHR33048:SF47">
    <property type="entry name" value="INTEGRAL MEMBRANE PROTEIN-RELATED"/>
    <property type="match status" value="1"/>
</dbReference>
<feature type="transmembrane region" description="Helical" evidence="7">
    <location>
        <begin position="193"/>
        <end position="216"/>
    </location>
</feature>
<proteinExistence type="inferred from homology"/>
<feature type="transmembrane region" description="Helical" evidence="7">
    <location>
        <begin position="35"/>
        <end position="58"/>
    </location>
</feature>
<dbReference type="OrthoDB" id="4682787at2759"/>
<evidence type="ECO:0000259" key="8">
    <source>
        <dbReference type="Pfam" id="PF20684"/>
    </source>
</evidence>
<evidence type="ECO:0000256" key="7">
    <source>
        <dbReference type="SAM" id="Phobius"/>
    </source>
</evidence>
<gene>
    <name evidence="9" type="ORF">APUU_20017S</name>
</gene>
<evidence type="ECO:0000256" key="4">
    <source>
        <dbReference type="ARBA" id="ARBA00023136"/>
    </source>
</evidence>
<feature type="region of interest" description="Disordered" evidence="6">
    <location>
        <begin position="315"/>
        <end position="336"/>
    </location>
</feature>
<dbReference type="Proteomes" id="UP000654913">
    <property type="component" value="Chromosome 2"/>
</dbReference>
<feature type="region of interest" description="Disordered" evidence="6">
    <location>
        <begin position="348"/>
        <end position="399"/>
    </location>
</feature>
<name>A0A7R8AJF3_9EURO</name>
<dbReference type="GO" id="GO:0016020">
    <property type="term" value="C:membrane"/>
    <property type="evidence" value="ECO:0007669"/>
    <property type="project" value="UniProtKB-SubCell"/>
</dbReference>
<dbReference type="EMBL" id="AP024444">
    <property type="protein sequence ID" value="BCS19585.1"/>
    <property type="molecule type" value="Genomic_DNA"/>
</dbReference>
<accession>A0A7R8AJF3</accession>
<evidence type="ECO:0000256" key="1">
    <source>
        <dbReference type="ARBA" id="ARBA00004141"/>
    </source>
</evidence>
<feature type="domain" description="Rhodopsin" evidence="8">
    <location>
        <begin position="54"/>
        <end position="295"/>
    </location>
</feature>
<reference evidence="9" key="1">
    <citation type="submission" date="2021-01" db="EMBL/GenBank/DDBJ databases">
        <authorList>
            <consortium name="Aspergillus puulaauensis MK2 genome sequencing consortium"/>
            <person name="Kazuki M."/>
            <person name="Futagami T."/>
        </authorList>
    </citation>
    <scope>NUCLEOTIDE SEQUENCE</scope>
    <source>
        <strain evidence="9">MK2</strain>
    </source>
</reference>
<evidence type="ECO:0000256" key="6">
    <source>
        <dbReference type="SAM" id="MobiDB-lite"/>
    </source>
</evidence>
<dbReference type="RefSeq" id="XP_041551779.1">
    <property type="nucleotide sequence ID" value="XM_041698612.1"/>
</dbReference>
<comment type="similarity">
    <text evidence="5">Belongs to the SAT4 family.</text>
</comment>
<keyword evidence="10" id="KW-1185">Reference proteome</keyword>
<evidence type="ECO:0000256" key="2">
    <source>
        <dbReference type="ARBA" id="ARBA00022692"/>
    </source>
</evidence>
<feature type="transmembrane region" description="Helical" evidence="7">
    <location>
        <begin position="265"/>
        <end position="286"/>
    </location>
</feature>
<evidence type="ECO:0000313" key="10">
    <source>
        <dbReference type="Proteomes" id="UP000654913"/>
    </source>
</evidence>
<dbReference type="InterPro" id="IPR052337">
    <property type="entry name" value="SAT4-like"/>
</dbReference>
<dbReference type="Pfam" id="PF20684">
    <property type="entry name" value="Fung_rhodopsin"/>
    <property type="match status" value="1"/>
</dbReference>
<dbReference type="KEGG" id="apuu:APUU_20017S"/>
<keyword evidence="2 7" id="KW-0812">Transmembrane</keyword>
<evidence type="ECO:0000313" key="9">
    <source>
        <dbReference type="EMBL" id="BCS19585.1"/>
    </source>
</evidence>
<feature type="transmembrane region" description="Helical" evidence="7">
    <location>
        <begin position="150"/>
        <end position="173"/>
    </location>
</feature>
<dbReference type="InterPro" id="IPR049326">
    <property type="entry name" value="Rhodopsin_dom_fungi"/>
</dbReference>